<keyword evidence="1" id="KW-0812">Transmembrane</keyword>
<dbReference type="AlphaFoldDB" id="A0A1I7USM8"/>
<evidence type="ECO:0000313" key="3">
    <source>
        <dbReference type="WBParaSite" id="Csp11.Scaffold630.g18943.t1"/>
    </source>
</evidence>
<keyword evidence="2" id="KW-1185">Reference proteome</keyword>
<feature type="transmembrane region" description="Helical" evidence="1">
    <location>
        <begin position="56"/>
        <end position="76"/>
    </location>
</feature>
<reference evidence="3" key="1">
    <citation type="submission" date="2016-11" db="UniProtKB">
        <authorList>
            <consortium name="WormBaseParasite"/>
        </authorList>
    </citation>
    <scope>IDENTIFICATION</scope>
</reference>
<name>A0A1I7USM8_9PELO</name>
<sequence>MVAFISVAVYAIFIHEPLTQCQLIYKYNRSFIKMASLILSFHIFSLYYCIQNDSLINYQVILCLISTTCSIEALMISMGMMEMEKKNSIVYEIKVYQIYFGFP</sequence>
<protein>
    <submittedName>
        <fullName evidence="3">Serpentine receptor class gamma</fullName>
    </submittedName>
</protein>
<proteinExistence type="predicted"/>
<keyword evidence="1" id="KW-1133">Transmembrane helix</keyword>
<evidence type="ECO:0000313" key="2">
    <source>
        <dbReference type="Proteomes" id="UP000095282"/>
    </source>
</evidence>
<evidence type="ECO:0000256" key="1">
    <source>
        <dbReference type="SAM" id="Phobius"/>
    </source>
</evidence>
<keyword evidence="1" id="KW-0472">Membrane</keyword>
<organism evidence="2 3">
    <name type="scientific">Caenorhabditis tropicalis</name>
    <dbReference type="NCBI Taxonomy" id="1561998"/>
    <lineage>
        <taxon>Eukaryota</taxon>
        <taxon>Metazoa</taxon>
        <taxon>Ecdysozoa</taxon>
        <taxon>Nematoda</taxon>
        <taxon>Chromadorea</taxon>
        <taxon>Rhabditida</taxon>
        <taxon>Rhabditina</taxon>
        <taxon>Rhabditomorpha</taxon>
        <taxon>Rhabditoidea</taxon>
        <taxon>Rhabditidae</taxon>
        <taxon>Peloderinae</taxon>
        <taxon>Caenorhabditis</taxon>
    </lineage>
</organism>
<dbReference type="Proteomes" id="UP000095282">
    <property type="component" value="Unplaced"/>
</dbReference>
<accession>A0A1I7USM8</accession>
<dbReference type="WBParaSite" id="Csp11.Scaffold630.g18943.t1">
    <property type="protein sequence ID" value="Csp11.Scaffold630.g18943.t1"/>
    <property type="gene ID" value="Csp11.Scaffold630.g18943"/>
</dbReference>
<feature type="transmembrane region" description="Helical" evidence="1">
    <location>
        <begin position="31"/>
        <end position="50"/>
    </location>
</feature>